<proteinExistence type="predicted"/>
<feature type="compositionally biased region" description="Pro residues" evidence="1">
    <location>
        <begin position="198"/>
        <end position="208"/>
    </location>
</feature>
<dbReference type="EMBL" id="JADEWZ010000049">
    <property type="protein sequence ID" value="MBE9118497.1"/>
    <property type="molecule type" value="Genomic_DNA"/>
</dbReference>
<protein>
    <submittedName>
        <fullName evidence="2">Uncharacterized protein</fullName>
    </submittedName>
</protein>
<name>A0A8J7E1B1_9CYAN</name>
<evidence type="ECO:0000313" key="3">
    <source>
        <dbReference type="Proteomes" id="UP000654482"/>
    </source>
</evidence>
<dbReference type="AlphaFoldDB" id="A0A8J7E1B1"/>
<evidence type="ECO:0000313" key="2">
    <source>
        <dbReference type="EMBL" id="MBE9118497.1"/>
    </source>
</evidence>
<reference evidence="2" key="1">
    <citation type="submission" date="2020-10" db="EMBL/GenBank/DDBJ databases">
        <authorList>
            <person name="Castelo-Branco R."/>
            <person name="Eusebio N."/>
            <person name="Adriana R."/>
            <person name="Vieira A."/>
            <person name="Brugerolle De Fraissinette N."/>
            <person name="Rezende De Castro R."/>
            <person name="Schneider M.P."/>
            <person name="Vasconcelos V."/>
            <person name="Leao P.N."/>
        </authorList>
    </citation>
    <scope>NUCLEOTIDE SEQUENCE</scope>
    <source>
        <strain evidence="2">LEGE 07157</strain>
    </source>
</reference>
<evidence type="ECO:0000256" key="1">
    <source>
        <dbReference type="SAM" id="MobiDB-lite"/>
    </source>
</evidence>
<comment type="caution">
    <text evidence="2">The sequence shown here is derived from an EMBL/GenBank/DDBJ whole genome shotgun (WGS) entry which is preliminary data.</text>
</comment>
<dbReference type="RefSeq" id="WP_194031581.1">
    <property type="nucleotide sequence ID" value="NZ_JADEWZ010000049.1"/>
</dbReference>
<sequence length="208" mass="22809">MQISSIKTAIGLAGIIGIGVTLSAPAIAEVNATPKNSDSSIASLSSPINSSSQGEFLIALTDREQAILEAYKPPKTETFDPMYRIVDFDRVKPFLCTNNPGPVCGNEISSIEDDTSFPIPRYGVTDEMRLPSSFYCRNSPNPLCENPENYGLAYTPTEDFRERTRALWAEFDQARERTTPVAPPPQRERTFPASPQSNPTPAPIPGLW</sequence>
<accession>A0A8J7E1B1</accession>
<feature type="region of interest" description="Disordered" evidence="1">
    <location>
        <begin position="174"/>
        <end position="208"/>
    </location>
</feature>
<keyword evidence="3" id="KW-1185">Reference proteome</keyword>
<gene>
    <name evidence="2" type="ORF">IQ249_21640</name>
</gene>
<organism evidence="2 3">
    <name type="scientific">Lusitaniella coriacea LEGE 07157</name>
    <dbReference type="NCBI Taxonomy" id="945747"/>
    <lineage>
        <taxon>Bacteria</taxon>
        <taxon>Bacillati</taxon>
        <taxon>Cyanobacteriota</taxon>
        <taxon>Cyanophyceae</taxon>
        <taxon>Spirulinales</taxon>
        <taxon>Lusitaniellaceae</taxon>
        <taxon>Lusitaniella</taxon>
    </lineage>
</organism>
<dbReference type="Proteomes" id="UP000654482">
    <property type="component" value="Unassembled WGS sequence"/>
</dbReference>